<dbReference type="Gene3D" id="2.120.10.30">
    <property type="entry name" value="TolB, C-terminal domain"/>
    <property type="match status" value="1"/>
</dbReference>
<dbReference type="PANTHER" id="PTHR19328">
    <property type="entry name" value="HEDGEHOG-INTERACTING PROTEIN"/>
    <property type="match status" value="1"/>
</dbReference>
<dbReference type="PANTHER" id="PTHR19328:SF13">
    <property type="entry name" value="HIPL1 PROTEIN"/>
    <property type="match status" value="1"/>
</dbReference>
<gene>
    <name evidence="2" type="ORF">BGO89_03145</name>
</gene>
<evidence type="ECO:0000313" key="3">
    <source>
        <dbReference type="Proteomes" id="UP000184233"/>
    </source>
</evidence>
<accession>A0A1M3L079</accession>
<dbReference type="AlphaFoldDB" id="A0A1M3L079"/>
<proteinExistence type="predicted"/>
<dbReference type="InterPro" id="IPR012938">
    <property type="entry name" value="Glc/Sorbosone_DH"/>
</dbReference>
<dbReference type="InterPro" id="IPR011041">
    <property type="entry name" value="Quinoprot_gluc/sorb_DH_b-prop"/>
</dbReference>
<feature type="domain" description="Glucose/Sorbosone dehydrogenase" evidence="1">
    <location>
        <begin position="27"/>
        <end position="344"/>
    </location>
</feature>
<evidence type="ECO:0000313" key="2">
    <source>
        <dbReference type="EMBL" id="OJX58240.1"/>
    </source>
</evidence>
<dbReference type="EMBL" id="MKVH01000019">
    <property type="protein sequence ID" value="OJX58240.1"/>
    <property type="molecule type" value="Genomic_DNA"/>
</dbReference>
<dbReference type="SUPFAM" id="SSF50952">
    <property type="entry name" value="Soluble quinoprotein glucose dehydrogenase"/>
    <property type="match status" value="1"/>
</dbReference>
<name>A0A1M3L079_9BACT</name>
<comment type="caution">
    <text evidence="2">The sequence shown here is derived from an EMBL/GenBank/DDBJ whole genome shotgun (WGS) entry which is preliminary data.</text>
</comment>
<sequence>MGFAHTSATAQKKNDYYYAMRTVTTGLDSPWEMTPGPDGQLWCTERAGYVCRIDPDNGTYTRILDISDRVVNKEESGLLGMALHPSFADSPYVYLSWTDHGDGQLQQKIVRYTYDGDQLVDPQEFMAWDTPAIFHAGSRLAISKDHKLIVTTGETTSNMVAQYTEDPRGKVLRLNLDGSIPDDNPVPGSAIYARGFRNPQGLVVLPDGRIYTAEHGPATDDEINLILPGANYGWPIVMGYCDEPEEIPICEAENITEAVYSTVGFTYGMGALEYYTGTRFPEWQNKLLAGSLKSARIQAFELGEDGTTVSNERQYFSHSVGRIRDFAATPDGRIFICTSNRDGRGRYPFPTEEDDRIYELLHAPAEAVPTLEEQLQPDTVYANVGDVVLHHLRLENTGNAMLSINNWWTGGENASDAMVYIFDGSLWLRENSHNYLPVQCTPTGEGVRTATVTVSPNNINSNRTYTIVIDPDFPDVTYKEDTIRVEGAVGARSNFSIRFINSGEKTVDVNDVLIEGESASEFIVNDEHLHTVLAPGQEGNIAMEFIPVSIGEEKIATVSVTGNLPRKRSMVVIGSALTVSVAEKKSVTQPICAPQPADQEVFLTVPAEAGHHMMVQVRDMFGRLVDTFEWMSVSGMDVHRIATTAYPSGAYSISIAAGSDVRFVPMIVRH</sequence>
<dbReference type="STRING" id="1895771.BGO89_03145"/>
<dbReference type="Pfam" id="PF07995">
    <property type="entry name" value="GSDH"/>
    <property type="match status" value="1"/>
</dbReference>
<evidence type="ECO:0000259" key="1">
    <source>
        <dbReference type="Pfam" id="PF07995"/>
    </source>
</evidence>
<reference evidence="2 3" key="1">
    <citation type="submission" date="2016-09" db="EMBL/GenBank/DDBJ databases">
        <title>Genome-resolved meta-omics ties microbial dynamics to process performance in biotechnology for thiocyanate degradation.</title>
        <authorList>
            <person name="Kantor R.S."/>
            <person name="Huddy R.J."/>
            <person name="Iyer R."/>
            <person name="Thomas B.C."/>
            <person name="Brown C.T."/>
            <person name="Anantharaman K."/>
            <person name="Tringe S."/>
            <person name="Hettich R.L."/>
            <person name="Harrison S.T."/>
            <person name="Banfield J.F."/>
        </authorList>
    </citation>
    <scope>NUCLEOTIDE SEQUENCE [LARGE SCALE GENOMIC DNA]</scope>
    <source>
        <strain evidence="2">59-99</strain>
    </source>
</reference>
<organism evidence="2 3">
    <name type="scientific">Candidatus Kapaibacterium thiocyanatum</name>
    <dbReference type="NCBI Taxonomy" id="1895771"/>
    <lineage>
        <taxon>Bacteria</taxon>
        <taxon>Pseudomonadati</taxon>
        <taxon>Candidatus Kapaibacteriota</taxon>
        <taxon>Candidatus Kapaibacteriia</taxon>
        <taxon>Candidatus Kapaibacteriales</taxon>
        <taxon>Candidatus Kapaibacteriaceae</taxon>
        <taxon>Candidatus Kapaibacterium</taxon>
    </lineage>
</organism>
<dbReference type="InterPro" id="IPR011042">
    <property type="entry name" value="6-blade_b-propeller_TolB-like"/>
</dbReference>
<dbReference type="Proteomes" id="UP000184233">
    <property type="component" value="Unassembled WGS sequence"/>
</dbReference>
<protein>
    <recommendedName>
        <fullName evidence="1">Glucose/Sorbosone dehydrogenase domain-containing protein</fullName>
    </recommendedName>
</protein>